<proteinExistence type="inferred from homology"/>
<dbReference type="GO" id="GO:0003723">
    <property type="term" value="F:RNA binding"/>
    <property type="evidence" value="ECO:0007669"/>
    <property type="project" value="UniProtKB-KW"/>
</dbReference>
<evidence type="ECO:0000259" key="2">
    <source>
        <dbReference type="Pfam" id="PF05183"/>
    </source>
</evidence>
<evidence type="ECO:0000256" key="1">
    <source>
        <dbReference type="RuleBase" id="RU363098"/>
    </source>
</evidence>
<keyword evidence="1" id="KW-0694">RNA-binding</keyword>
<comment type="caution">
    <text evidence="3">The sequence shown here is derived from an EMBL/GenBank/DDBJ whole genome shotgun (WGS) entry which is preliminary data.</text>
</comment>
<accession>A0A9N9LID8</accession>
<dbReference type="GO" id="GO:0003968">
    <property type="term" value="F:RNA-directed RNA polymerase activity"/>
    <property type="evidence" value="ECO:0007669"/>
    <property type="project" value="UniProtKB-KW"/>
</dbReference>
<sequence>MSEFEEQIAKHGLYLEESTEASKTVAIIHKARVTAAGISLWGPEAENNNRVLRKYSGHHEFFLRVQFSDEDGNRLAFSKNTSNKPIFDRFQKILDDGISIAGRQFSFLGFSHSSLRSQSCWFMAPFAHEGSLLYYKQVISGLGDFKNIRIPARCAARIGQAFSDTRDAIRLPLDIKREIPDVERNGRTFSDGCGIVSRQALYLIWAGLPPGKSPTVLQLRYQAAYKPITLYLNEQLIPILEVLGIENKWFLDLQRTEIERLYSTTLTANNASQFLSSHSIGDKIGLPRFLKVLVNYRVSFQEDDFLTRVVETAVLIQLRTLKYKARIPVRKGFTLLGIMDETGILEEGQVFCIADIDGVSKVITGEAGRPIIISRSPALHPGG</sequence>
<dbReference type="EMBL" id="CAJVRM010000161">
    <property type="protein sequence ID" value="CAG8976040.1"/>
    <property type="molecule type" value="Genomic_DNA"/>
</dbReference>
<dbReference type="Pfam" id="PF05183">
    <property type="entry name" value="RdRP"/>
    <property type="match status" value="1"/>
</dbReference>
<feature type="domain" description="RDRP core" evidence="2">
    <location>
        <begin position="33"/>
        <end position="224"/>
    </location>
</feature>
<dbReference type="GO" id="GO:0031380">
    <property type="term" value="C:nuclear RNA-directed RNA polymerase complex"/>
    <property type="evidence" value="ECO:0007669"/>
    <property type="project" value="TreeGrafter"/>
</dbReference>
<dbReference type="InterPro" id="IPR007855">
    <property type="entry name" value="RDRP"/>
</dbReference>
<reference evidence="3" key="1">
    <citation type="submission" date="2021-07" db="EMBL/GenBank/DDBJ databases">
        <authorList>
            <person name="Durling M."/>
        </authorList>
    </citation>
    <scope>NUCLEOTIDE SEQUENCE</scope>
</reference>
<evidence type="ECO:0000313" key="3">
    <source>
        <dbReference type="EMBL" id="CAG8976040.1"/>
    </source>
</evidence>
<keyword evidence="4" id="KW-1185">Reference proteome</keyword>
<protein>
    <recommendedName>
        <fullName evidence="1">RNA-dependent RNA polymerase</fullName>
        <ecNumber evidence="1">2.7.7.48</ecNumber>
    </recommendedName>
</protein>
<evidence type="ECO:0000313" key="4">
    <source>
        <dbReference type="Proteomes" id="UP000701801"/>
    </source>
</evidence>
<gene>
    <name evidence="3" type="ORF">HYALB_00010321</name>
</gene>
<comment type="catalytic activity">
    <reaction evidence="1">
        <text>RNA(n) + a ribonucleoside 5'-triphosphate = RNA(n+1) + diphosphate</text>
        <dbReference type="Rhea" id="RHEA:21248"/>
        <dbReference type="Rhea" id="RHEA-COMP:14527"/>
        <dbReference type="Rhea" id="RHEA-COMP:17342"/>
        <dbReference type="ChEBI" id="CHEBI:33019"/>
        <dbReference type="ChEBI" id="CHEBI:61557"/>
        <dbReference type="ChEBI" id="CHEBI:140395"/>
        <dbReference type="EC" id="2.7.7.48"/>
    </reaction>
</comment>
<dbReference type="Proteomes" id="UP000701801">
    <property type="component" value="Unassembled WGS sequence"/>
</dbReference>
<organism evidence="3 4">
    <name type="scientific">Hymenoscyphus albidus</name>
    <dbReference type="NCBI Taxonomy" id="595503"/>
    <lineage>
        <taxon>Eukaryota</taxon>
        <taxon>Fungi</taxon>
        <taxon>Dikarya</taxon>
        <taxon>Ascomycota</taxon>
        <taxon>Pezizomycotina</taxon>
        <taxon>Leotiomycetes</taxon>
        <taxon>Helotiales</taxon>
        <taxon>Helotiaceae</taxon>
        <taxon>Hymenoscyphus</taxon>
    </lineage>
</organism>
<dbReference type="PANTHER" id="PTHR23079:SF17">
    <property type="entry name" value="RNA-DEPENDENT RNA POLYMERASE"/>
    <property type="match status" value="1"/>
</dbReference>
<dbReference type="OrthoDB" id="6513042at2759"/>
<keyword evidence="1" id="KW-0548">Nucleotidyltransferase</keyword>
<dbReference type="EC" id="2.7.7.48" evidence="1"/>
<dbReference type="InterPro" id="IPR057596">
    <property type="entry name" value="RDRP_core"/>
</dbReference>
<dbReference type="AlphaFoldDB" id="A0A9N9LID8"/>
<dbReference type="PANTHER" id="PTHR23079">
    <property type="entry name" value="RNA-DEPENDENT RNA POLYMERASE"/>
    <property type="match status" value="1"/>
</dbReference>
<keyword evidence="1" id="KW-0808">Transferase</keyword>
<name>A0A9N9LID8_9HELO</name>
<keyword evidence="1" id="KW-0696">RNA-directed RNA polymerase</keyword>
<dbReference type="GO" id="GO:0030422">
    <property type="term" value="P:siRNA processing"/>
    <property type="evidence" value="ECO:0007669"/>
    <property type="project" value="TreeGrafter"/>
</dbReference>
<comment type="similarity">
    <text evidence="1">Belongs to the RdRP family.</text>
</comment>